<evidence type="ECO:0000313" key="2">
    <source>
        <dbReference type="Proteomes" id="UP000593571"/>
    </source>
</evidence>
<evidence type="ECO:0000313" key="1">
    <source>
        <dbReference type="EMBL" id="KAF6394495.1"/>
    </source>
</evidence>
<name>A0A7J8B7P1_ROUAE</name>
<reference evidence="1 2" key="1">
    <citation type="journal article" date="2020" name="Nature">
        <title>Six reference-quality genomes reveal evolution of bat adaptations.</title>
        <authorList>
            <person name="Jebb D."/>
            <person name="Huang Z."/>
            <person name="Pippel M."/>
            <person name="Hughes G.M."/>
            <person name="Lavrichenko K."/>
            <person name="Devanna P."/>
            <person name="Winkler S."/>
            <person name="Jermiin L.S."/>
            <person name="Skirmuntt E.C."/>
            <person name="Katzourakis A."/>
            <person name="Burkitt-Gray L."/>
            <person name="Ray D.A."/>
            <person name="Sullivan K.A.M."/>
            <person name="Roscito J.G."/>
            <person name="Kirilenko B.M."/>
            <person name="Davalos L.M."/>
            <person name="Corthals A.P."/>
            <person name="Power M.L."/>
            <person name="Jones G."/>
            <person name="Ransome R.D."/>
            <person name="Dechmann D.K.N."/>
            <person name="Locatelli A.G."/>
            <person name="Puechmaille S.J."/>
            <person name="Fedrigo O."/>
            <person name="Jarvis E.D."/>
            <person name="Hiller M."/>
            <person name="Vernes S.C."/>
            <person name="Myers E.W."/>
            <person name="Teeling E.C."/>
        </authorList>
    </citation>
    <scope>NUCLEOTIDE SEQUENCE [LARGE SCALE GENOMIC DNA]</scope>
    <source>
        <strain evidence="1">MRouAeg1</strain>
        <tissue evidence="1">Muscle</tissue>
    </source>
</reference>
<keyword evidence="2" id="KW-1185">Reference proteome</keyword>
<sequence length="182" mass="19786">MEFETTCLRLAAGAAVCWRPPSVPRALSCPLRCSPGSRRLSPRHQAGCELRGGRSQALCTRRRGRGLHPPHTLIVPLQDDPTLSCPSLSLAFMRLPVRVSVASRCPVVPQARWVHFFQIQRRGSNAQTERLAGQPLTVTWLAATVLESGKSPLCQVASNGEAFGFGKVGHPARGRRHALTPV</sequence>
<proteinExistence type="predicted"/>
<dbReference type="EMBL" id="JACASE010000020">
    <property type="protein sequence ID" value="KAF6394495.1"/>
    <property type="molecule type" value="Genomic_DNA"/>
</dbReference>
<accession>A0A7J8B7P1</accession>
<dbReference type="AlphaFoldDB" id="A0A7J8B7P1"/>
<comment type="caution">
    <text evidence="1">The sequence shown here is derived from an EMBL/GenBank/DDBJ whole genome shotgun (WGS) entry which is preliminary data.</text>
</comment>
<organism evidence="1 2">
    <name type="scientific">Rousettus aegyptiacus</name>
    <name type="common">Egyptian fruit bat</name>
    <name type="synonym">Pteropus aegyptiacus</name>
    <dbReference type="NCBI Taxonomy" id="9407"/>
    <lineage>
        <taxon>Eukaryota</taxon>
        <taxon>Metazoa</taxon>
        <taxon>Chordata</taxon>
        <taxon>Craniata</taxon>
        <taxon>Vertebrata</taxon>
        <taxon>Euteleostomi</taxon>
        <taxon>Mammalia</taxon>
        <taxon>Eutheria</taxon>
        <taxon>Laurasiatheria</taxon>
        <taxon>Chiroptera</taxon>
        <taxon>Yinpterochiroptera</taxon>
        <taxon>Pteropodoidea</taxon>
        <taxon>Pteropodidae</taxon>
        <taxon>Rousettinae</taxon>
        <taxon>Rousettus</taxon>
    </lineage>
</organism>
<dbReference type="Proteomes" id="UP000593571">
    <property type="component" value="Unassembled WGS sequence"/>
</dbReference>
<protein>
    <submittedName>
        <fullName evidence="1">Uncharacterized protein</fullName>
    </submittedName>
</protein>
<gene>
    <name evidence="1" type="ORF">HJG63_010449</name>
</gene>